<comment type="subcellular location">
    <subcellularLocation>
        <location evidence="1">Membrane</location>
        <topology evidence="1">Multi-pass membrane protein</topology>
    </subcellularLocation>
</comment>
<dbReference type="Pfam" id="PF01545">
    <property type="entry name" value="Cation_efflux"/>
    <property type="match status" value="1"/>
</dbReference>
<keyword evidence="5 9" id="KW-1133">Transmembrane helix</keyword>
<evidence type="ECO:0000259" key="10">
    <source>
        <dbReference type="Pfam" id="PF01545"/>
    </source>
</evidence>
<evidence type="ECO:0000313" key="12">
    <source>
        <dbReference type="EMBL" id="MFC5910697.1"/>
    </source>
</evidence>
<evidence type="ECO:0000256" key="4">
    <source>
        <dbReference type="ARBA" id="ARBA00022692"/>
    </source>
</evidence>
<keyword evidence="6" id="KW-0406">Ion transport</keyword>
<feature type="region of interest" description="Disordered" evidence="8">
    <location>
        <begin position="1"/>
        <end position="28"/>
    </location>
</feature>
<dbReference type="InterPro" id="IPR036837">
    <property type="entry name" value="Cation_efflux_CTD_sf"/>
</dbReference>
<dbReference type="PANTHER" id="PTHR11562:SF17">
    <property type="entry name" value="RE54080P-RELATED"/>
    <property type="match status" value="1"/>
</dbReference>
<evidence type="ECO:0000256" key="6">
    <source>
        <dbReference type="ARBA" id="ARBA00023065"/>
    </source>
</evidence>
<keyword evidence="13" id="KW-1185">Reference proteome</keyword>
<accession>A0ABW1GAY1</accession>
<protein>
    <submittedName>
        <fullName evidence="12">Cation diffusion facilitator family transporter</fullName>
    </submittedName>
</protein>
<evidence type="ECO:0000256" key="2">
    <source>
        <dbReference type="ARBA" id="ARBA00008873"/>
    </source>
</evidence>
<comment type="caution">
    <text evidence="12">The sequence shown here is derived from an EMBL/GenBank/DDBJ whole genome shotgun (WGS) entry which is preliminary data.</text>
</comment>
<evidence type="ECO:0000256" key="1">
    <source>
        <dbReference type="ARBA" id="ARBA00004141"/>
    </source>
</evidence>
<dbReference type="InterPro" id="IPR002524">
    <property type="entry name" value="Cation_efflux"/>
</dbReference>
<feature type="domain" description="Cation efflux protein transmembrane" evidence="10">
    <location>
        <begin position="42"/>
        <end position="228"/>
    </location>
</feature>
<evidence type="ECO:0000313" key="13">
    <source>
        <dbReference type="Proteomes" id="UP001596174"/>
    </source>
</evidence>
<keyword evidence="3" id="KW-0813">Transport</keyword>
<dbReference type="Proteomes" id="UP001596174">
    <property type="component" value="Unassembled WGS sequence"/>
</dbReference>
<dbReference type="Pfam" id="PF16916">
    <property type="entry name" value="ZT_dimer"/>
    <property type="match status" value="1"/>
</dbReference>
<evidence type="ECO:0000256" key="3">
    <source>
        <dbReference type="ARBA" id="ARBA00022448"/>
    </source>
</evidence>
<feature type="transmembrane region" description="Helical" evidence="9">
    <location>
        <begin position="181"/>
        <end position="199"/>
    </location>
</feature>
<dbReference type="SUPFAM" id="SSF161111">
    <property type="entry name" value="Cation efflux protein transmembrane domain-like"/>
    <property type="match status" value="1"/>
</dbReference>
<sequence>MAHDHSHDHAHAHASAHGHGHGHEGHSHGVAADADRRFLRGALALILGFMVAEVVVGLLAHSLALVSDAGHMLTDAASIVLALFAMRLASRPAKGSLTYGFKRAEILSAQANGITLLALAAIFVFEAVRRLLSPPEVQGGVVLATALAGILVNITAAWLISRANRSSLNVEGTYQHILNDAWAFLATAAAGLAVLLTGFDRADAVATLVVAALMLKAGYGLVSASWRIFLEAAPAGTDPDAIGRELVGFPGVQEIHDLHIWTITSGYPALSAHVLVDPDQDCHAIRLRLEQDLREHHGIEHTTLQVDHAAPETLQLGRAAGDPHCAESHGRIHRQQP</sequence>
<evidence type="ECO:0000259" key="11">
    <source>
        <dbReference type="Pfam" id="PF16916"/>
    </source>
</evidence>
<feature type="transmembrane region" description="Helical" evidence="9">
    <location>
        <begin position="42"/>
        <end position="63"/>
    </location>
</feature>
<dbReference type="NCBIfam" id="TIGR01297">
    <property type="entry name" value="CDF"/>
    <property type="match status" value="1"/>
</dbReference>
<dbReference type="PANTHER" id="PTHR11562">
    <property type="entry name" value="CATION EFFLUX PROTEIN/ ZINC TRANSPORTER"/>
    <property type="match status" value="1"/>
</dbReference>
<dbReference type="InterPro" id="IPR027469">
    <property type="entry name" value="Cation_efflux_TMD_sf"/>
</dbReference>
<dbReference type="RefSeq" id="WP_380588332.1">
    <property type="nucleotide sequence ID" value="NZ_JBHSQJ010000131.1"/>
</dbReference>
<gene>
    <name evidence="12" type="ORF">ACFP3V_26260</name>
</gene>
<evidence type="ECO:0000256" key="7">
    <source>
        <dbReference type="ARBA" id="ARBA00023136"/>
    </source>
</evidence>
<dbReference type="Gene3D" id="1.20.1510.10">
    <property type="entry name" value="Cation efflux protein transmembrane domain"/>
    <property type="match status" value="1"/>
</dbReference>
<dbReference type="EMBL" id="JBHSQJ010000131">
    <property type="protein sequence ID" value="MFC5910697.1"/>
    <property type="molecule type" value="Genomic_DNA"/>
</dbReference>
<organism evidence="12 13">
    <name type="scientific">Streptacidiphilus monticola</name>
    <dbReference type="NCBI Taxonomy" id="2161674"/>
    <lineage>
        <taxon>Bacteria</taxon>
        <taxon>Bacillati</taxon>
        <taxon>Actinomycetota</taxon>
        <taxon>Actinomycetes</taxon>
        <taxon>Kitasatosporales</taxon>
        <taxon>Streptomycetaceae</taxon>
        <taxon>Streptacidiphilus</taxon>
    </lineage>
</organism>
<feature type="transmembrane region" description="Helical" evidence="9">
    <location>
        <begin position="106"/>
        <end position="125"/>
    </location>
</feature>
<proteinExistence type="inferred from homology"/>
<feature type="transmembrane region" description="Helical" evidence="9">
    <location>
        <begin position="205"/>
        <end position="222"/>
    </location>
</feature>
<evidence type="ECO:0000256" key="8">
    <source>
        <dbReference type="SAM" id="MobiDB-lite"/>
    </source>
</evidence>
<name>A0ABW1GAY1_9ACTN</name>
<feature type="compositionally biased region" description="Basic and acidic residues" evidence="8">
    <location>
        <begin position="1"/>
        <end position="11"/>
    </location>
</feature>
<evidence type="ECO:0000256" key="9">
    <source>
        <dbReference type="SAM" id="Phobius"/>
    </source>
</evidence>
<dbReference type="InterPro" id="IPR027470">
    <property type="entry name" value="Cation_efflux_CTD"/>
</dbReference>
<keyword evidence="4 9" id="KW-0812">Transmembrane</keyword>
<keyword evidence="7 9" id="KW-0472">Membrane</keyword>
<dbReference type="InterPro" id="IPR058533">
    <property type="entry name" value="Cation_efflux_TM"/>
</dbReference>
<feature type="domain" description="Cation efflux protein cytoplasmic" evidence="11">
    <location>
        <begin position="240"/>
        <end position="308"/>
    </location>
</feature>
<comment type="similarity">
    <text evidence="2">Belongs to the cation diffusion facilitator (CDF) transporter (TC 2.A.4) family. SLC30A subfamily.</text>
</comment>
<evidence type="ECO:0000256" key="5">
    <source>
        <dbReference type="ARBA" id="ARBA00022989"/>
    </source>
</evidence>
<reference evidence="13" key="1">
    <citation type="journal article" date="2019" name="Int. J. Syst. Evol. Microbiol.">
        <title>The Global Catalogue of Microorganisms (GCM) 10K type strain sequencing project: providing services to taxonomists for standard genome sequencing and annotation.</title>
        <authorList>
            <consortium name="The Broad Institute Genomics Platform"/>
            <consortium name="The Broad Institute Genome Sequencing Center for Infectious Disease"/>
            <person name="Wu L."/>
            <person name="Ma J."/>
        </authorList>
    </citation>
    <scope>NUCLEOTIDE SEQUENCE [LARGE SCALE GENOMIC DNA]</scope>
    <source>
        <strain evidence="13">JCM 4816</strain>
    </source>
</reference>
<dbReference type="InterPro" id="IPR050681">
    <property type="entry name" value="CDF/SLC30A"/>
</dbReference>
<dbReference type="SUPFAM" id="SSF160240">
    <property type="entry name" value="Cation efflux protein cytoplasmic domain-like"/>
    <property type="match status" value="1"/>
</dbReference>
<feature type="transmembrane region" description="Helical" evidence="9">
    <location>
        <begin position="137"/>
        <end position="160"/>
    </location>
</feature>